<evidence type="ECO:0000313" key="3">
    <source>
        <dbReference type="EMBL" id="KID88602.1"/>
    </source>
</evidence>
<protein>
    <recommendedName>
        <fullName evidence="5">Mg2+ transporter protein, CorA-like/Zinc transport protein ZntB</fullName>
    </recommendedName>
</protein>
<name>A0A0B4H995_METGA</name>
<proteinExistence type="predicted"/>
<gene>
    <name evidence="3" type="ORF">MGU_04537</name>
</gene>
<dbReference type="Proteomes" id="UP000031192">
    <property type="component" value="Unassembled WGS sequence"/>
</dbReference>
<keyword evidence="4" id="KW-1185">Reference proteome</keyword>
<keyword evidence="2" id="KW-0812">Transmembrane</keyword>
<evidence type="ECO:0000256" key="1">
    <source>
        <dbReference type="SAM" id="MobiDB-lite"/>
    </source>
</evidence>
<feature type="compositionally biased region" description="Gly residues" evidence="1">
    <location>
        <begin position="499"/>
        <end position="513"/>
    </location>
</feature>
<feature type="compositionally biased region" description="Low complexity" evidence="1">
    <location>
        <begin position="484"/>
        <end position="498"/>
    </location>
</feature>
<feature type="region of interest" description="Disordered" evidence="1">
    <location>
        <begin position="471"/>
        <end position="532"/>
    </location>
</feature>
<keyword evidence="2" id="KW-0472">Membrane</keyword>
<keyword evidence="2" id="KW-1133">Transmembrane helix</keyword>
<evidence type="ECO:0008006" key="5">
    <source>
        <dbReference type="Google" id="ProtNLM"/>
    </source>
</evidence>
<sequence length="573" mass="63912">MSAEEDASSTKTACPTTVIANVLILPDAKQPVHIELSNWDQIDDFLTRDHDEHPGQWKMFILNGLHTKLAFELAVRLDIDPGFFDSHVYRTRYIPPRREATRKEGAKEREGEQNQSSKAATDAGVHFFQLDFPQVEELSIPAGVPTSRSSEIPLLETRWMLDENVLSLAPDARKAYLLDGTLYRWDGVLVGAFGYWRRMSWWSCEREKMSVMIIDGPLEAVLPPHVSPAQVATQPFRNSVRRQGASAVEALDSLYARWRERRRPQTFLERFLGQGGGAAGSVYEVATEVALQQWNLLLATVQVDRGPNQANYLLEIMSQRIENNALDCRRYTRGAGEAAGDAWGDLGRLLPQRRDSAFLQMVTGFHDKFQRLERKLPPPSASRMDALAREVREDRRALDRLSYMGGVLLPFSIVAGMFSMAGQFAAGGGLFFVYWVLVVTGVLVATVLVYADSLRTKKVRRVGRGRKRPSRLGWLFGGRRREGGSTTSSDTSSVSGESARGGQGGGRGGGGETGRPRAGMGTPTPWRLGPRPVWPGFGEDVMRADETEELGWWRALWTLVGYRPVWAAEGDMR</sequence>
<dbReference type="EMBL" id="AZNH01000011">
    <property type="protein sequence ID" value="KID88602.1"/>
    <property type="molecule type" value="Genomic_DNA"/>
</dbReference>
<comment type="caution">
    <text evidence="3">The sequence shown here is derived from an EMBL/GenBank/DDBJ whole genome shotgun (WGS) entry which is preliminary data.</text>
</comment>
<reference evidence="3 4" key="1">
    <citation type="journal article" date="2014" name="Proc. Natl. Acad. Sci. U.S.A.">
        <title>Trajectory and genomic determinants of fungal-pathogen speciation and host adaptation.</title>
        <authorList>
            <person name="Hu X."/>
            <person name="Xiao G."/>
            <person name="Zheng P."/>
            <person name="Shang Y."/>
            <person name="Su Y."/>
            <person name="Zhang X."/>
            <person name="Liu X."/>
            <person name="Zhan S."/>
            <person name="St Leger R.J."/>
            <person name="Wang C."/>
        </authorList>
    </citation>
    <scope>NUCLEOTIDE SEQUENCE [LARGE SCALE GENOMIC DNA]</scope>
    <source>
        <strain evidence="3 4">ARSEF 977</strain>
    </source>
</reference>
<feature type="transmembrane region" description="Helical" evidence="2">
    <location>
        <begin position="432"/>
        <end position="451"/>
    </location>
</feature>
<organism evidence="3 4">
    <name type="scientific">Metarhizium guizhouense (strain ARSEF 977)</name>
    <dbReference type="NCBI Taxonomy" id="1276136"/>
    <lineage>
        <taxon>Eukaryota</taxon>
        <taxon>Fungi</taxon>
        <taxon>Dikarya</taxon>
        <taxon>Ascomycota</taxon>
        <taxon>Pezizomycotina</taxon>
        <taxon>Sordariomycetes</taxon>
        <taxon>Hypocreomycetidae</taxon>
        <taxon>Hypocreales</taxon>
        <taxon>Clavicipitaceae</taxon>
        <taxon>Metarhizium</taxon>
    </lineage>
</organism>
<dbReference type="AlphaFoldDB" id="A0A0B4H995"/>
<dbReference type="OrthoDB" id="5428055at2759"/>
<dbReference type="HOGENOM" id="CLU_478238_0_0_1"/>
<evidence type="ECO:0000313" key="4">
    <source>
        <dbReference type="Proteomes" id="UP000031192"/>
    </source>
</evidence>
<feature type="region of interest" description="Disordered" evidence="1">
    <location>
        <begin position="99"/>
        <end position="119"/>
    </location>
</feature>
<feature type="compositionally biased region" description="Basic and acidic residues" evidence="1">
    <location>
        <begin position="99"/>
        <end position="112"/>
    </location>
</feature>
<accession>A0A0B4H995</accession>
<evidence type="ECO:0000256" key="2">
    <source>
        <dbReference type="SAM" id="Phobius"/>
    </source>
</evidence>
<feature type="transmembrane region" description="Helical" evidence="2">
    <location>
        <begin position="401"/>
        <end position="426"/>
    </location>
</feature>